<dbReference type="EMBL" id="JBHTLQ010000014">
    <property type="protein sequence ID" value="MFD1190543.1"/>
    <property type="molecule type" value="Genomic_DNA"/>
</dbReference>
<dbReference type="InterPro" id="IPR037396">
    <property type="entry name" value="FMN_HAD"/>
</dbReference>
<dbReference type="Pfam" id="PF01070">
    <property type="entry name" value="FMN_dh"/>
    <property type="match status" value="1"/>
</dbReference>
<sequence>MLPPGVFCAQDYERLAEERLSPAVFAHTAGGSGGEAALARNRSAFEAAVTTPRMLVDFDGANTRARVGGIDLSHPILLAPLAHQGLYHPRGELETAQAAAVVGAGLVCSTLSSNSLEDIAEAAGPARWFQLYLQPDWAVSLDLVRRAEAAGYQGLVLTVDAPVQTPSLRALRAGFTGEGSVAANLTAYPAPAPPPLASGESRVFGGPMRHAPRLSDIGRLKAETRLPLWIKGVLHPEDARQFLAAGADGLIVSNHGGRAFDGAPAALSALPAIREAVGDTVPVLMDGGVRSGRDVFTAIAHGADAVLVGRLQAYALAVAGALGVAHMIRLLREELELNMALAGCPDLAAIRRLGAAT</sequence>
<dbReference type="InterPro" id="IPR012133">
    <property type="entry name" value="Alpha-hydoxy_acid_DH_FMN"/>
</dbReference>
<dbReference type="PROSITE" id="PS51349">
    <property type="entry name" value="FMN_HYDROXY_ACID_DH_2"/>
    <property type="match status" value="1"/>
</dbReference>
<comment type="cofactor">
    <cofactor evidence="1">
        <name>FMN</name>
        <dbReference type="ChEBI" id="CHEBI:58210"/>
    </cofactor>
</comment>
<dbReference type="EC" id="1.-.-.-" evidence="7"/>
<dbReference type="PIRSF" id="PIRSF000138">
    <property type="entry name" value="Al-hdrx_acd_dh"/>
    <property type="match status" value="1"/>
</dbReference>
<keyword evidence="8" id="KW-1185">Reference proteome</keyword>
<dbReference type="SUPFAM" id="SSF51395">
    <property type="entry name" value="FMN-linked oxidoreductases"/>
    <property type="match status" value="1"/>
</dbReference>
<comment type="caution">
    <text evidence="7">The sequence shown here is derived from an EMBL/GenBank/DDBJ whole genome shotgun (WGS) entry which is preliminary data.</text>
</comment>
<dbReference type="GO" id="GO:0016491">
    <property type="term" value="F:oxidoreductase activity"/>
    <property type="evidence" value="ECO:0007669"/>
    <property type="project" value="UniProtKB-KW"/>
</dbReference>
<dbReference type="InterPro" id="IPR000262">
    <property type="entry name" value="FMN-dep_DH"/>
</dbReference>
<dbReference type="InterPro" id="IPR013785">
    <property type="entry name" value="Aldolase_TIM"/>
</dbReference>
<dbReference type="Gene3D" id="3.20.20.70">
    <property type="entry name" value="Aldolase class I"/>
    <property type="match status" value="1"/>
</dbReference>
<evidence type="ECO:0000259" key="6">
    <source>
        <dbReference type="PROSITE" id="PS51349"/>
    </source>
</evidence>
<dbReference type="RefSeq" id="WP_377353219.1">
    <property type="nucleotide sequence ID" value="NZ_JBHTLQ010000014.1"/>
</dbReference>
<evidence type="ECO:0000313" key="7">
    <source>
        <dbReference type="EMBL" id="MFD1190543.1"/>
    </source>
</evidence>
<evidence type="ECO:0000256" key="2">
    <source>
        <dbReference type="ARBA" id="ARBA00022630"/>
    </source>
</evidence>
<evidence type="ECO:0000256" key="5">
    <source>
        <dbReference type="ARBA" id="ARBA00024042"/>
    </source>
</evidence>
<dbReference type="PANTHER" id="PTHR10578">
    <property type="entry name" value="S -2-HYDROXY-ACID OXIDASE-RELATED"/>
    <property type="match status" value="1"/>
</dbReference>
<evidence type="ECO:0000256" key="3">
    <source>
        <dbReference type="ARBA" id="ARBA00022643"/>
    </source>
</evidence>
<feature type="domain" description="FMN hydroxy acid dehydrogenase" evidence="6">
    <location>
        <begin position="1"/>
        <end position="357"/>
    </location>
</feature>
<gene>
    <name evidence="7" type="ORF">ACFQ27_08130</name>
</gene>
<keyword evidence="4 7" id="KW-0560">Oxidoreductase</keyword>
<protein>
    <submittedName>
        <fullName evidence="7">Alpha-hydroxy acid oxidase</fullName>
        <ecNumber evidence="7">1.-.-.-</ecNumber>
    </submittedName>
</protein>
<keyword evidence="2" id="KW-0285">Flavoprotein</keyword>
<evidence type="ECO:0000313" key="8">
    <source>
        <dbReference type="Proteomes" id="UP001597216"/>
    </source>
</evidence>
<evidence type="ECO:0000256" key="1">
    <source>
        <dbReference type="ARBA" id="ARBA00001917"/>
    </source>
</evidence>
<keyword evidence="3" id="KW-0288">FMN</keyword>
<accession>A0ABW3T0K4</accession>
<dbReference type="CDD" id="cd02809">
    <property type="entry name" value="alpha_hydroxyacid_oxid_FMN"/>
    <property type="match status" value="1"/>
</dbReference>
<comment type="similarity">
    <text evidence="5">Belongs to the FMN-dependent alpha-hydroxy acid dehydrogenase family.</text>
</comment>
<proteinExistence type="inferred from homology"/>
<evidence type="ECO:0000256" key="4">
    <source>
        <dbReference type="ARBA" id="ARBA00023002"/>
    </source>
</evidence>
<reference evidence="8" key="1">
    <citation type="journal article" date="2019" name="Int. J. Syst. Evol. Microbiol.">
        <title>The Global Catalogue of Microorganisms (GCM) 10K type strain sequencing project: providing services to taxonomists for standard genome sequencing and annotation.</title>
        <authorList>
            <consortium name="The Broad Institute Genomics Platform"/>
            <consortium name="The Broad Institute Genome Sequencing Center for Infectious Disease"/>
            <person name="Wu L."/>
            <person name="Ma J."/>
        </authorList>
    </citation>
    <scope>NUCLEOTIDE SEQUENCE [LARGE SCALE GENOMIC DNA]</scope>
    <source>
        <strain evidence="8">CCUG 55074</strain>
    </source>
</reference>
<name>A0ABW3T0K4_9CAUL</name>
<dbReference type="PANTHER" id="PTHR10578:SF107">
    <property type="entry name" value="2-HYDROXYACID OXIDASE 1"/>
    <property type="match status" value="1"/>
</dbReference>
<dbReference type="Proteomes" id="UP001597216">
    <property type="component" value="Unassembled WGS sequence"/>
</dbReference>
<organism evidence="7 8">
    <name type="scientific">Phenylobacterium conjunctum</name>
    <dbReference type="NCBI Taxonomy" id="1298959"/>
    <lineage>
        <taxon>Bacteria</taxon>
        <taxon>Pseudomonadati</taxon>
        <taxon>Pseudomonadota</taxon>
        <taxon>Alphaproteobacteria</taxon>
        <taxon>Caulobacterales</taxon>
        <taxon>Caulobacteraceae</taxon>
        <taxon>Phenylobacterium</taxon>
    </lineage>
</organism>